<name>A0A839FD12_9GAMM</name>
<keyword evidence="2" id="KW-1185">Reference proteome</keyword>
<dbReference type="EMBL" id="JACGXL010000009">
    <property type="protein sequence ID" value="MBA8889954.1"/>
    <property type="molecule type" value="Genomic_DNA"/>
</dbReference>
<reference evidence="1 2" key="1">
    <citation type="submission" date="2020-07" db="EMBL/GenBank/DDBJ databases">
        <title>Genomic Encyclopedia of Type Strains, Phase IV (KMG-V): Genome sequencing to study the core and pangenomes of soil and plant-associated prokaryotes.</title>
        <authorList>
            <person name="Whitman W."/>
        </authorList>
    </citation>
    <scope>NUCLEOTIDE SEQUENCE [LARGE SCALE GENOMIC DNA]</scope>
    <source>
        <strain evidence="1 2">RH2WT43</strain>
    </source>
</reference>
<evidence type="ECO:0000313" key="2">
    <source>
        <dbReference type="Proteomes" id="UP000550401"/>
    </source>
</evidence>
<evidence type="ECO:0000313" key="1">
    <source>
        <dbReference type="EMBL" id="MBA8889954.1"/>
    </source>
</evidence>
<gene>
    <name evidence="1" type="ORF">FHW12_004201</name>
</gene>
<dbReference type="RefSeq" id="WP_182532990.1">
    <property type="nucleotide sequence ID" value="NZ_JACGXL010000009.1"/>
</dbReference>
<dbReference type="Proteomes" id="UP000550401">
    <property type="component" value="Unassembled WGS sequence"/>
</dbReference>
<organism evidence="1 2">
    <name type="scientific">Dokdonella fugitiva</name>
    <dbReference type="NCBI Taxonomy" id="328517"/>
    <lineage>
        <taxon>Bacteria</taxon>
        <taxon>Pseudomonadati</taxon>
        <taxon>Pseudomonadota</taxon>
        <taxon>Gammaproteobacteria</taxon>
        <taxon>Lysobacterales</taxon>
        <taxon>Rhodanobacteraceae</taxon>
        <taxon>Dokdonella</taxon>
    </lineage>
</organism>
<protein>
    <submittedName>
        <fullName evidence="1">Uncharacterized protein</fullName>
    </submittedName>
</protein>
<dbReference type="AlphaFoldDB" id="A0A839FD12"/>
<proteinExistence type="predicted"/>
<comment type="caution">
    <text evidence="1">The sequence shown here is derived from an EMBL/GenBank/DDBJ whole genome shotgun (WGS) entry which is preliminary data.</text>
</comment>
<sequence length="96" mass="10205">MSVHLHIDRLVLDGVALDRAEARRLQLALERMLAARFADPALQAGLRRSPSIESRAVNAAETVAAAPPEASAARIADHVAAIALGARSRPVPPRSR</sequence>
<accession>A0A839FD12</accession>